<dbReference type="GO" id="GO:0051603">
    <property type="term" value="P:proteolysis involved in protein catabolic process"/>
    <property type="evidence" value="ECO:0007669"/>
    <property type="project" value="TreeGrafter"/>
</dbReference>
<evidence type="ECO:0000256" key="6">
    <source>
        <dbReference type="ARBA" id="ARBA00023049"/>
    </source>
</evidence>
<gene>
    <name evidence="8" type="ORF">GT360_20780</name>
</gene>
<dbReference type="RefSeq" id="WP_164650834.1">
    <property type="nucleotide sequence ID" value="NZ_CP047476.1"/>
</dbReference>
<dbReference type="Proteomes" id="UP000464262">
    <property type="component" value="Chromosome 2"/>
</dbReference>
<feature type="domain" description="Peptidase M48" evidence="7">
    <location>
        <begin position="49"/>
        <end position="233"/>
    </location>
</feature>
<sequence length="474" mass="52600">MNTKTVVAIAFSGSLVGCSVSLEYDKSIGEQNSQVVAAQMGLYQKHQLDSYVDNVGQKLVAHLDEPEFTFSFHIVDDTTPNAFALPGGYIYISRGLLALMNNEDELACVLAHEIIHVTERHSVQQMKRSILPSLSQVPGNIVGSVISEDLGALINAPIAISSGLFMASYSRGHETQSDELGVKLAVKAGYNPYSMGLILTRLNTAVEFTTQQETQKSYFDSHPYTPERVEHVNLWAAQFTNQYAPATDDRFVRRLNGLLIGNNPDKGVFVGDDFLHPLLGFSMQFPSEWQKVNLPNVVAAGNESQTGMIALTRVSADYNAEQMSQQFSSYMQQHFDYKVDISQYENEWGSDTYHAQIRDSKGGKPVYLDQYWLDVEDATYQLMSVTSADTVVLASESAFSFKPISQQQRDAIYQRELKVVTVQKGEDVAKLLERSNSPMRNRGVEILNGLESANDLSEGDALKVIVKAPYTSNQ</sequence>
<keyword evidence="6 8" id="KW-0482">Metalloprotease</keyword>
<evidence type="ECO:0000256" key="1">
    <source>
        <dbReference type="ARBA" id="ARBA00001947"/>
    </source>
</evidence>
<evidence type="ECO:0000259" key="7">
    <source>
        <dbReference type="Pfam" id="PF01435"/>
    </source>
</evidence>
<organism evidence="8 9">
    <name type="scientific">Vibrio astriarenae</name>
    <dbReference type="NCBI Taxonomy" id="1481923"/>
    <lineage>
        <taxon>Bacteria</taxon>
        <taxon>Pseudomonadati</taxon>
        <taxon>Pseudomonadota</taxon>
        <taxon>Gammaproteobacteria</taxon>
        <taxon>Vibrionales</taxon>
        <taxon>Vibrionaceae</taxon>
        <taxon>Vibrio</taxon>
    </lineage>
</organism>
<evidence type="ECO:0000256" key="4">
    <source>
        <dbReference type="ARBA" id="ARBA00022801"/>
    </source>
</evidence>
<dbReference type="Gene3D" id="3.30.2010.10">
    <property type="entry name" value="Metalloproteases ('zincins'), catalytic domain"/>
    <property type="match status" value="1"/>
</dbReference>
<keyword evidence="5" id="KW-0862">Zinc</keyword>
<proteinExistence type="predicted"/>
<dbReference type="GO" id="GO:0046872">
    <property type="term" value="F:metal ion binding"/>
    <property type="evidence" value="ECO:0007669"/>
    <property type="project" value="UniProtKB-KW"/>
</dbReference>
<keyword evidence="9" id="KW-1185">Reference proteome</keyword>
<accession>A0A7Z2T7S4</accession>
<dbReference type="PANTHER" id="PTHR22726:SF1">
    <property type="entry name" value="METALLOENDOPEPTIDASE OMA1, MITOCHONDRIAL"/>
    <property type="match status" value="1"/>
</dbReference>
<dbReference type="GO" id="GO:0016020">
    <property type="term" value="C:membrane"/>
    <property type="evidence" value="ECO:0007669"/>
    <property type="project" value="TreeGrafter"/>
</dbReference>
<evidence type="ECO:0000256" key="2">
    <source>
        <dbReference type="ARBA" id="ARBA00022670"/>
    </source>
</evidence>
<dbReference type="InterPro" id="IPR051156">
    <property type="entry name" value="Mito/Outer_Membr_Metalloprot"/>
</dbReference>
<dbReference type="PANTHER" id="PTHR22726">
    <property type="entry name" value="METALLOENDOPEPTIDASE OMA1"/>
    <property type="match status" value="1"/>
</dbReference>
<evidence type="ECO:0000256" key="3">
    <source>
        <dbReference type="ARBA" id="ARBA00022723"/>
    </source>
</evidence>
<dbReference type="EMBL" id="CP047476">
    <property type="protein sequence ID" value="QIA65938.1"/>
    <property type="molecule type" value="Genomic_DNA"/>
</dbReference>
<keyword evidence="3" id="KW-0479">Metal-binding</keyword>
<keyword evidence="2 8" id="KW-0645">Protease</keyword>
<dbReference type="KEGG" id="vas:GT360_20780"/>
<keyword evidence="4" id="KW-0378">Hydrolase</keyword>
<dbReference type="GO" id="GO:0004222">
    <property type="term" value="F:metalloendopeptidase activity"/>
    <property type="evidence" value="ECO:0007669"/>
    <property type="project" value="InterPro"/>
</dbReference>
<dbReference type="AlphaFoldDB" id="A0A7Z2T7S4"/>
<evidence type="ECO:0000256" key="5">
    <source>
        <dbReference type="ARBA" id="ARBA00022833"/>
    </source>
</evidence>
<dbReference type="InterPro" id="IPR001915">
    <property type="entry name" value="Peptidase_M48"/>
</dbReference>
<protein>
    <submittedName>
        <fullName evidence="8">M48 family metalloprotease</fullName>
    </submittedName>
</protein>
<name>A0A7Z2T7S4_9VIBR</name>
<evidence type="ECO:0000313" key="8">
    <source>
        <dbReference type="EMBL" id="QIA65938.1"/>
    </source>
</evidence>
<dbReference type="Pfam" id="PF01435">
    <property type="entry name" value="Peptidase_M48"/>
    <property type="match status" value="1"/>
</dbReference>
<evidence type="ECO:0000313" key="9">
    <source>
        <dbReference type="Proteomes" id="UP000464262"/>
    </source>
</evidence>
<comment type="cofactor">
    <cofactor evidence="1">
        <name>Zn(2+)</name>
        <dbReference type="ChEBI" id="CHEBI:29105"/>
    </cofactor>
</comment>
<reference evidence="8 9" key="1">
    <citation type="submission" date="2020-01" db="EMBL/GenBank/DDBJ databases">
        <title>Whole genome and functional gene identification of agarase of Vibrio HN897.</title>
        <authorList>
            <person name="Liu Y."/>
            <person name="Zhao Z."/>
        </authorList>
    </citation>
    <scope>NUCLEOTIDE SEQUENCE [LARGE SCALE GENOMIC DNA]</scope>
    <source>
        <strain evidence="8 9">HN897</strain>
    </source>
</reference>
<dbReference type="PROSITE" id="PS51257">
    <property type="entry name" value="PROKAR_LIPOPROTEIN"/>
    <property type="match status" value="1"/>
</dbReference>